<keyword evidence="2" id="KW-0812">Transmembrane</keyword>
<accession>A0ABM1RZN5</accession>
<keyword evidence="2" id="KW-1133">Transmembrane helix</keyword>
<evidence type="ECO:0000256" key="2">
    <source>
        <dbReference type="SAM" id="Phobius"/>
    </source>
</evidence>
<keyword evidence="3" id="KW-1185">Reference proteome</keyword>
<feature type="transmembrane region" description="Helical" evidence="2">
    <location>
        <begin position="43"/>
        <end position="64"/>
    </location>
</feature>
<proteinExistence type="predicted"/>
<feature type="transmembrane region" description="Helical" evidence="2">
    <location>
        <begin position="76"/>
        <end position="99"/>
    </location>
</feature>
<evidence type="ECO:0000256" key="1">
    <source>
        <dbReference type="SAM" id="MobiDB-lite"/>
    </source>
</evidence>
<evidence type="ECO:0000313" key="4">
    <source>
        <dbReference type="RefSeq" id="XP_022236840.1"/>
    </source>
</evidence>
<dbReference type="Proteomes" id="UP000694941">
    <property type="component" value="Unplaced"/>
</dbReference>
<keyword evidence="2" id="KW-0472">Membrane</keyword>
<feature type="compositionally biased region" description="Basic and acidic residues" evidence="1">
    <location>
        <begin position="1"/>
        <end position="16"/>
    </location>
</feature>
<feature type="region of interest" description="Disordered" evidence="1">
    <location>
        <begin position="1"/>
        <end position="31"/>
    </location>
</feature>
<evidence type="ECO:0000313" key="3">
    <source>
        <dbReference type="Proteomes" id="UP000694941"/>
    </source>
</evidence>
<dbReference type="RefSeq" id="XP_022236840.1">
    <property type="nucleotide sequence ID" value="XM_022381132.1"/>
</dbReference>
<protein>
    <submittedName>
        <fullName evidence="4">Uncharacterized protein LOC111084430 isoform X1</fullName>
    </submittedName>
</protein>
<name>A0ABM1RZN5_LIMPO</name>
<sequence>MRVKNNKREMDDREQNRPTTNRRRNENADPNGANTMICNCTSYCYFTLAIVLFTVGSVITILALDDSDNMFSSLGHMWLVGPIFISSGLMVAVKTIIYLRRETMLTFLARQRSFLRVSHDWMKASTAARIFLSVGSQLQSTYLLVAYSIEKEKLTELLGDRPLVIITDEITVVKGSFPLKIIIAS</sequence>
<organism evidence="3 4">
    <name type="scientific">Limulus polyphemus</name>
    <name type="common">Atlantic horseshoe crab</name>
    <dbReference type="NCBI Taxonomy" id="6850"/>
    <lineage>
        <taxon>Eukaryota</taxon>
        <taxon>Metazoa</taxon>
        <taxon>Ecdysozoa</taxon>
        <taxon>Arthropoda</taxon>
        <taxon>Chelicerata</taxon>
        <taxon>Merostomata</taxon>
        <taxon>Xiphosura</taxon>
        <taxon>Limulidae</taxon>
        <taxon>Limulus</taxon>
    </lineage>
</organism>
<reference evidence="4" key="1">
    <citation type="submission" date="2025-08" db="UniProtKB">
        <authorList>
            <consortium name="RefSeq"/>
        </authorList>
    </citation>
    <scope>IDENTIFICATION</scope>
    <source>
        <tissue evidence="4">Muscle</tissue>
    </source>
</reference>
<gene>
    <name evidence="4" type="primary">LOC111084430</name>
</gene>
<dbReference type="GeneID" id="111084430"/>